<dbReference type="Gene3D" id="1.10.1200.10">
    <property type="entry name" value="ACP-like"/>
    <property type="match status" value="1"/>
</dbReference>
<evidence type="ECO:0000313" key="9">
    <source>
        <dbReference type="Proteomes" id="UP000186666"/>
    </source>
</evidence>
<dbReference type="Proteomes" id="UP000186666">
    <property type="component" value="Unassembled WGS sequence"/>
</dbReference>
<dbReference type="PROSITE" id="PS50075">
    <property type="entry name" value="CARRIER"/>
    <property type="match status" value="2"/>
</dbReference>
<comment type="caution">
    <text evidence="8">The sequence shown here is derived from an EMBL/GenBank/DDBJ whole genome shotgun (WGS) entry which is preliminary data.</text>
</comment>
<dbReference type="InterPro" id="IPR029058">
    <property type="entry name" value="AB_hydrolase_fold"/>
</dbReference>
<accession>A0ABY1JMU0</accession>
<keyword evidence="5" id="KW-0045">Antibiotic biosynthesis</keyword>
<dbReference type="InterPro" id="IPR036736">
    <property type="entry name" value="ACP-like_sf"/>
</dbReference>
<dbReference type="InterPro" id="IPR001031">
    <property type="entry name" value="Thioesterase"/>
</dbReference>
<dbReference type="SUPFAM" id="SSF53474">
    <property type="entry name" value="alpha/beta-Hydrolases"/>
    <property type="match status" value="1"/>
</dbReference>
<comment type="cofactor">
    <cofactor evidence="1">
        <name>pantetheine 4'-phosphate</name>
        <dbReference type="ChEBI" id="CHEBI:47942"/>
    </cofactor>
</comment>
<dbReference type="Pfam" id="PF00975">
    <property type="entry name" value="Thioesterase"/>
    <property type="match status" value="1"/>
</dbReference>
<dbReference type="Pfam" id="PF00501">
    <property type="entry name" value="AMP-binding"/>
    <property type="match status" value="2"/>
</dbReference>
<feature type="domain" description="Carrier" evidence="7">
    <location>
        <begin position="969"/>
        <end position="1044"/>
    </location>
</feature>
<dbReference type="Pfam" id="PF00668">
    <property type="entry name" value="Condensation"/>
    <property type="match status" value="2"/>
</dbReference>
<evidence type="ECO:0000256" key="4">
    <source>
        <dbReference type="ARBA" id="ARBA00022553"/>
    </source>
</evidence>
<proteinExistence type="inferred from homology"/>
<dbReference type="InterPro" id="IPR020806">
    <property type="entry name" value="PKS_PP-bd"/>
</dbReference>
<dbReference type="InterPro" id="IPR045851">
    <property type="entry name" value="AMP-bd_C_sf"/>
</dbReference>
<dbReference type="Gene3D" id="3.40.50.12780">
    <property type="entry name" value="N-terminal domain of ligase-like"/>
    <property type="match status" value="1"/>
</dbReference>
<keyword evidence="4" id="KW-0597">Phosphoprotein</keyword>
<dbReference type="SUPFAM" id="SSF52777">
    <property type="entry name" value="CoA-dependent acyltransferases"/>
    <property type="match status" value="4"/>
</dbReference>
<dbReference type="InterPro" id="IPR010071">
    <property type="entry name" value="AA_adenyl_dom"/>
</dbReference>
<dbReference type="Gene3D" id="3.30.300.30">
    <property type="match status" value="2"/>
</dbReference>
<dbReference type="Gene3D" id="3.30.559.10">
    <property type="entry name" value="Chloramphenicol acetyltransferase-like domain"/>
    <property type="match status" value="2"/>
</dbReference>
<dbReference type="InterPro" id="IPR001242">
    <property type="entry name" value="Condensation_dom"/>
</dbReference>
<dbReference type="SUPFAM" id="SSF47336">
    <property type="entry name" value="ACP-like"/>
    <property type="match status" value="2"/>
</dbReference>
<dbReference type="PANTHER" id="PTHR45527">
    <property type="entry name" value="NONRIBOSOMAL PEPTIDE SYNTHETASE"/>
    <property type="match status" value="1"/>
</dbReference>
<dbReference type="CDD" id="cd19538">
    <property type="entry name" value="LCL_NRPS"/>
    <property type="match status" value="1"/>
</dbReference>
<reference evidence="8 9" key="1">
    <citation type="submission" date="2017-01" db="EMBL/GenBank/DDBJ databases">
        <authorList>
            <person name="Varghese N."/>
            <person name="Submissions S."/>
        </authorList>
    </citation>
    <scope>NUCLEOTIDE SEQUENCE [LARGE SCALE GENOMIC DNA]</scope>
    <source>
        <strain evidence="8 9">ATCC 23464</strain>
    </source>
</reference>
<dbReference type="CDD" id="cd19533">
    <property type="entry name" value="starter-C_NRPS"/>
    <property type="match status" value="1"/>
</dbReference>
<dbReference type="RefSeq" id="WP_139331525.1">
    <property type="nucleotide sequence ID" value="NZ_FTNK01000002.1"/>
</dbReference>
<dbReference type="CDD" id="cd17643">
    <property type="entry name" value="A_NRPS_Cytc1-like"/>
    <property type="match status" value="1"/>
</dbReference>
<dbReference type="InterPro" id="IPR042099">
    <property type="entry name" value="ANL_N_sf"/>
</dbReference>
<dbReference type="PANTHER" id="PTHR45527:SF14">
    <property type="entry name" value="PLIPASTATIN SYNTHASE SUBUNIT B"/>
    <property type="match status" value="1"/>
</dbReference>
<dbReference type="Pfam" id="PF13193">
    <property type="entry name" value="AMP-binding_C"/>
    <property type="match status" value="2"/>
</dbReference>
<dbReference type="Gene3D" id="3.30.559.30">
    <property type="entry name" value="Nonribosomal peptide synthetase, condensation domain"/>
    <property type="match status" value="2"/>
</dbReference>
<dbReference type="InterPro" id="IPR020845">
    <property type="entry name" value="AMP-binding_CS"/>
</dbReference>
<protein>
    <submittedName>
        <fullName evidence="8">Nonribosomal peptide synthetase DhbF</fullName>
    </submittedName>
</protein>
<evidence type="ECO:0000256" key="1">
    <source>
        <dbReference type="ARBA" id="ARBA00001957"/>
    </source>
</evidence>
<dbReference type="Gene3D" id="2.30.38.10">
    <property type="entry name" value="Luciferase, Domain 3"/>
    <property type="match status" value="1"/>
</dbReference>
<dbReference type="SMART" id="SM00823">
    <property type="entry name" value="PKS_PP"/>
    <property type="match status" value="2"/>
</dbReference>
<comment type="similarity">
    <text evidence="2">Belongs to the ATP-dependent AMP-binding enzyme family.</text>
</comment>
<evidence type="ECO:0000256" key="6">
    <source>
        <dbReference type="ARBA" id="ARBA00023268"/>
    </source>
</evidence>
<dbReference type="Gene3D" id="3.40.50.1820">
    <property type="entry name" value="alpha/beta hydrolase"/>
    <property type="match status" value="1"/>
</dbReference>
<evidence type="ECO:0000259" key="7">
    <source>
        <dbReference type="PROSITE" id="PS50075"/>
    </source>
</evidence>
<feature type="domain" description="Carrier" evidence="7">
    <location>
        <begin position="2045"/>
        <end position="2120"/>
    </location>
</feature>
<dbReference type="InterPro" id="IPR009081">
    <property type="entry name" value="PP-bd_ACP"/>
</dbReference>
<dbReference type="EMBL" id="FTNK01000002">
    <property type="protein sequence ID" value="SIQ47303.1"/>
    <property type="molecule type" value="Genomic_DNA"/>
</dbReference>
<dbReference type="CDD" id="cd12116">
    <property type="entry name" value="A_NRPS_Ta1_like"/>
    <property type="match status" value="1"/>
</dbReference>
<evidence type="ECO:0000256" key="2">
    <source>
        <dbReference type="ARBA" id="ARBA00006432"/>
    </source>
</evidence>
<organism evidence="8 9">
    <name type="scientific">Paenibacillus macquariensis</name>
    <dbReference type="NCBI Taxonomy" id="948756"/>
    <lineage>
        <taxon>Bacteria</taxon>
        <taxon>Bacillati</taxon>
        <taxon>Bacillota</taxon>
        <taxon>Bacilli</taxon>
        <taxon>Bacillales</taxon>
        <taxon>Paenibacillaceae</taxon>
        <taxon>Paenibacillus</taxon>
    </lineage>
</organism>
<sequence>MSEGGCTRLNLTGAQSGIWFAQQLDPDNPIFNTGEWIEIHGRVEPERFELALRQVVKESQTLHLRFGEDQDGPWQTIDPTFDWHLNVIDVSGEKNPHEIAVAWMNENMSKPIDLKCGPLFTEALFRLAPDRYYWYQRIHHIVIDGFGFSLIAGRVANIYTALGQNRLFEKGHFGSLQSILDEDSEYLVSDQIELDRQFWTSRFADEPEVVSLANKASRSARSFIRQSAELTPLGMNGLQIVASQAGSSWPEVVIAATAIYTHRLTGANEIILGLPMMCRLGSASLRIPGMVMNLLPLRLDVRADMNLNELLQQITQEIREIKQHQGYRQQDLRRDLKLLGDQRRLFGPVINVMPFDYDLSFDGYRGTTRNISAGPVDDLLINIYNRSDGSGLRIDFDGNPSVYSSAELEAHHRRFLNLLDKLSVAEIDQPISRIDYLLIEERQQVLTKWNETTHHVPETFPYILFEERVVETPNAIALFLKEESLSYAELNRRANRLAHLMIAQGVRPEGIVALVLSRSIDMVVAILAVHKAGAAYLPIDPDYPTDRIVYMLDDARPMYVITDTQVRTNLSDLYIVPKLFIDDPITRNILKQYADHNPIDADRINDVSPLNPAYIIYTSGSTGKPKGVMVTFGSLTNLLIAMQDRFQLSEEDRLLSVTTIAFDISVLEVYLPLATGASMDIATKEMIMDPVSLGRRIREHGITIMQATPTLWQAFVTSKPDRFDGLRIITGGEAFPIGLKVALQELGCQINNQYGPTETTIYSTAALLGSELTLKPSIGGPVWNTQVYVLDESLQPVPPGTVGELYIAGAGLARGYLCRPGLTAERFVADPIGPAGTRMYRTGDLVRHLTDGSIDYLGRMDHQIKIRGYRIELGEIMALLSRHPSVEQVTVVAREDVPGDKRLIAYIVLDSPASVDASELRCYVANELPDYMIPSVFVELSEMPLTPNKKIDQKALPTPEYLTSSIGVGPRTPQEEILCDVFAEILGRAHVGIDDDFFHLGGHSLLAGRVMVRIRDTFGVELGMGSLFETPTVAGIAKLLDQGQIARPAISPVIRPKIVPLSFAQRRLWFLYRMEGASPTYNIPLVVRLSGALNLEALEEALVDVVSRHETLRTVFPDSGGSPSQRILNIEEARPVLIRTETSEVSFDETLTEAIRYSFELSSEPSIRAQLFILGPDDYVLLLLLHHIAGDGWSLIPLSRDLSDAYVARCVGEAPAWSRMPVQYADYAIWQDTLLGNEHDSDSLIATQLEFWTKNLEHLPDQLELPTDYPRPSAASYQGGVVPFQISPQLHVQLLEIARDSRSSVFMVLQSALAALLTRLGAGNDIPIGCPIAGRSDDAVNGLVGLFINTLVLRTDTSGDPSFRELLTRVRDVNLAAYEHQELPFERLVEVLNPVRSRSRHPLFQIMLVLQNTSDAMLDFPGVASRLQIEAVGTAKFDLTLECNERRKSDGTPDGLEGLLEFSTDLFERSTVEVMATRFLQLLKAVVDEPNKAIGQFDILSSAERQSIMMEMSADSVQSPQVSLPELFEAQSAKNGEAVALVFDGITLSYEELNIRANQLAYLLIEEGVAPEQMVALALPRSLDMVIGILAVLKAGAAYLPLDPDYPSDRLTYMLEDAAPVMMITNVEVDSRTSIVGGLPIIVLDDTATVERLRQYASINPSGANRRGGLSPLSPAYMIYTSGSTGKPKGVVIPHHNVVRLFESTMPWFDFGSEDVWTLFHSYAFDFSVWELWGPLLHGGRLVIVPHTISRSPGDFLELLTQEKVTVLNQTPSAFYQLMQADRENPTLGQELSLRYVIFGGEALELGRLDDWYDRHSDDAPRLINMYGITETTVHVSYMELNVDSALHRGSSLIGQSIPDLRVYVLDDALQPVPTGVTGEMYVAGQGLARGYWQRPGLTAERFVADPYGLPGTRMYRTGDLAKRLSDGTLDYLGRADQQVKIRGFRIEPGEIEAVLGRHPEIEQVGVVVREDQPGDKRLVAYVVPALGTATDAVELRRYVGAILPDYMVPSAIISMDVLPLTPNGKLDRKALPAPDFSIVLDGRGPRTPQEEVLCELFAEVLGLKRVGIDDGFFELGGHSLLAVRLMSRIREALGRDPGIGILFEAPTVATLAEKLDMEEGHSSALQVLLPLRTHGDQIPLFCIHPAGGLSWCYAGLMKHLSMDHPIYGLQARGIAQSEAFPRTLEEMTIDYIEHIRSIQPKGPYQLLGWSLGGNVAQAMAVQLQAEGEEVSFLAMLDAFPSHYLPIRGEPDEEEALVALLALGGYDPDTIGDGPLDIARAIEILRSDGSALASLDEAIIMNLKETYENSVRILGEFVPKRFKGDLLFFHSTIIPDWFDPIEPEMWEPFIEGKIERHDIACRHKDLCQPGPLTEIGKIISLKLTSSIRSEVRL</sequence>
<name>A0ABY1JMU0_9BACL</name>
<evidence type="ECO:0000256" key="5">
    <source>
        <dbReference type="ARBA" id="ARBA00023194"/>
    </source>
</evidence>
<dbReference type="Pfam" id="PF00550">
    <property type="entry name" value="PP-binding"/>
    <property type="match status" value="2"/>
</dbReference>
<dbReference type="InterPro" id="IPR025110">
    <property type="entry name" value="AMP-bd_C"/>
</dbReference>
<evidence type="ECO:0000313" key="8">
    <source>
        <dbReference type="EMBL" id="SIQ47303.1"/>
    </source>
</evidence>
<dbReference type="Gene3D" id="3.40.50.980">
    <property type="match status" value="2"/>
</dbReference>
<dbReference type="NCBIfam" id="TIGR01733">
    <property type="entry name" value="AA-adenyl-dom"/>
    <property type="match status" value="2"/>
</dbReference>
<gene>
    <name evidence="8" type="ORF">SAMN05421578_102149</name>
</gene>
<evidence type="ECO:0000256" key="3">
    <source>
        <dbReference type="ARBA" id="ARBA00022450"/>
    </source>
</evidence>
<keyword evidence="3" id="KW-0596">Phosphopantetheine</keyword>
<dbReference type="InterPro" id="IPR000873">
    <property type="entry name" value="AMP-dep_synth/lig_dom"/>
</dbReference>
<keyword evidence="9" id="KW-1185">Reference proteome</keyword>
<keyword evidence="6" id="KW-0511">Multifunctional enzyme</keyword>
<dbReference type="NCBIfam" id="NF003417">
    <property type="entry name" value="PRK04813.1"/>
    <property type="match status" value="2"/>
</dbReference>
<dbReference type="PROSITE" id="PS00455">
    <property type="entry name" value="AMP_BINDING"/>
    <property type="match status" value="2"/>
</dbReference>
<dbReference type="SUPFAM" id="SSF56801">
    <property type="entry name" value="Acetyl-CoA synthetase-like"/>
    <property type="match status" value="2"/>
</dbReference>
<dbReference type="InterPro" id="IPR023213">
    <property type="entry name" value="CAT-like_dom_sf"/>
</dbReference>